<evidence type="ECO:0000259" key="12">
    <source>
        <dbReference type="PROSITE" id="PS50893"/>
    </source>
</evidence>
<feature type="domain" description="ABC transporter" evidence="12">
    <location>
        <begin position="14"/>
        <end position="253"/>
    </location>
</feature>
<comment type="subcellular location">
    <subcellularLocation>
        <location evidence="11">Cell inner membrane</location>
        <topology evidence="11">Peripheral membrane protein</topology>
    </subcellularLocation>
</comment>
<keyword evidence="10 11" id="KW-0472">Membrane</keyword>
<comment type="catalytic activity">
    <reaction evidence="11">
        <text>Ni(2+)(out) + ATP + H2O = Ni(2+)(in) + ADP + phosphate + H(+)</text>
        <dbReference type="Rhea" id="RHEA:15557"/>
        <dbReference type="ChEBI" id="CHEBI:15377"/>
        <dbReference type="ChEBI" id="CHEBI:15378"/>
        <dbReference type="ChEBI" id="CHEBI:30616"/>
        <dbReference type="ChEBI" id="CHEBI:43474"/>
        <dbReference type="ChEBI" id="CHEBI:49786"/>
        <dbReference type="ChEBI" id="CHEBI:456216"/>
        <dbReference type="EC" id="7.2.2.11"/>
    </reaction>
</comment>
<keyword evidence="7 11" id="KW-1278">Translocase</keyword>
<dbReference type="RefSeq" id="WP_126149506.1">
    <property type="nucleotide sequence ID" value="NZ_JBHTMH010000001.1"/>
</dbReference>
<evidence type="ECO:0000256" key="8">
    <source>
        <dbReference type="ARBA" id="ARBA00023065"/>
    </source>
</evidence>
<dbReference type="PANTHER" id="PTHR43776">
    <property type="entry name" value="TRANSPORT ATP-BINDING PROTEIN"/>
    <property type="match status" value="1"/>
</dbReference>
<dbReference type="GO" id="GO:0016887">
    <property type="term" value="F:ATP hydrolysis activity"/>
    <property type="evidence" value="ECO:0007669"/>
    <property type="project" value="InterPro"/>
</dbReference>
<reference evidence="13 14" key="1">
    <citation type="submission" date="2018-12" db="EMBL/GenBank/DDBJ databases">
        <authorList>
            <person name="Criscuolo A."/>
        </authorList>
    </citation>
    <scope>NUCLEOTIDE SEQUENCE [LARGE SCALE GENOMIC DNA]</scope>
    <source>
        <strain evidence="13">ACIP1116281</strain>
    </source>
</reference>
<evidence type="ECO:0000256" key="10">
    <source>
        <dbReference type="ARBA" id="ARBA00023136"/>
    </source>
</evidence>
<protein>
    <recommendedName>
        <fullName evidence="11">Nickel import ATP-binding protein NikE</fullName>
        <ecNumber evidence="11">7.2.2.11</ecNumber>
    </recommendedName>
</protein>
<proteinExistence type="inferred from homology"/>
<organism evidence="13 14">
    <name type="scientific">Devosia equisanguinis</name>
    <dbReference type="NCBI Taxonomy" id="2490941"/>
    <lineage>
        <taxon>Bacteria</taxon>
        <taxon>Pseudomonadati</taxon>
        <taxon>Pseudomonadota</taxon>
        <taxon>Alphaproteobacteria</taxon>
        <taxon>Hyphomicrobiales</taxon>
        <taxon>Devosiaceae</taxon>
        <taxon>Devosia</taxon>
    </lineage>
</organism>
<comment type="function">
    <text evidence="11">Part of the ABC transporter complex NikABCDE involved in nickel import. Responsible for energy coupling to the transport system.</text>
</comment>
<sequence length="275" mass="30446">MTVLLGASHLDKTYRRQALIRSHAPRQVLFDINLEVRAGESLAILGRSGSGKSTLMRQLLGIETPSAGQVLFEGRDLATLDRSGWQHFRRSVQMVFQDSIGAVSPRQRIGRIIAEPLRHLSVLTAAEREHRVEQLLTAVGLKPSDALKRPGQMSGGQLQRVCIARALATQPRLLVLDEAVSNLDLTLQGQIIELVAHLRAESGMAVVFITHDLRLVRLLCERVIVLHHGRIVEEGPVDRQLRLSSAEGRLLQSAILPPRPKTIVQSQNMPNPAMR</sequence>
<dbReference type="CDD" id="cd03257">
    <property type="entry name" value="ABC_NikE_OppD_transporters"/>
    <property type="match status" value="1"/>
</dbReference>
<evidence type="ECO:0000256" key="11">
    <source>
        <dbReference type="RuleBase" id="RU369064"/>
    </source>
</evidence>
<keyword evidence="4 11" id="KW-0533">Nickel</keyword>
<dbReference type="SMART" id="SM00382">
    <property type="entry name" value="AAA"/>
    <property type="match status" value="1"/>
</dbReference>
<dbReference type="EC" id="7.2.2.11" evidence="11"/>
<accession>A0A3S4CCB2</accession>
<evidence type="ECO:0000256" key="6">
    <source>
        <dbReference type="ARBA" id="ARBA00022840"/>
    </source>
</evidence>
<dbReference type="Gene3D" id="3.40.50.300">
    <property type="entry name" value="P-loop containing nucleotide triphosphate hydrolases"/>
    <property type="match status" value="1"/>
</dbReference>
<dbReference type="InterPro" id="IPR003439">
    <property type="entry name" value="ABC_transporter-like_ATP-bd"/>
</dbReference>
<evidence type="ECO:0000313" key="13">
    <source>
        <dbReference type="EMBL" id="VDS03912.1"/>
    </source>
</evidence>
<gene>
    <name evidence="13" type="primary">nikE</name>
    <name evidence="13" type="ORF">DEVEQU_01041</name>
</gene>
<dbReference type="InterPro" id="IPR017871">
    <property type="entry name" value="ABC_transporter-like_CS"/>
</dbReference>
<dbReference type="NCBIfam" id="TIGR02769">
    <property type="entry name" value="nickel_nikE"/>
    <property type="match status" value="1"/>
</dbReference>
<evidence type="ECO:0000256" key="2">
    <source>
        <dbReference type="ARBA" id="ARBA00022475"/>
    </source>
</evidence>
<evidence type="ECO:0000256" key="4">
    <source>
        <dbReference type="ARBA" id="ARBA00022596"/>
    </source>
</evidence>
<comment type="subunit">
    <text evidence="11">The complex is composed of two ATP-binding proteins (NikD and NikE), two transmembrane proteins (NikB and NikC) and a solute-binding protein (NikA).</text>
</comment>
<evidence type="ECO:0000256" key="1">
    <source>
        <dbReference type="ARBA" id="ARBA00022448"/>
    </source>
</evidence>
<dbReference type="NCBIfam" id="NF007739">
    <property type="entry name" value="PRK10419.1"/>
    <property type="match status" value="1"/>
</dbReference>
<keyword evidence="13" id="KW-0378">Hydrolase</keyword>
<keyword evidence="9 11" id="KW-0921">Nickel transport</keyword>
<dbReference type="Pfam" id="PF00005">
    <property type="entry name" value="ABC_tran"/>
    <property type="match status" value="1"/>
</dbReference>
<dbReference type="PROSITE" id="PS50893">
    <property type="entry name" value="ABC_TRANSPORTER_2"/>
    <property type="match status" value="1"/>
</dbReference>
<keyword evidence="3 11" id="KW-0997">Cell inner membrane</keyword>
<dbReference type="GO" id="GO:0016151">
    <property type="term" value="F:nickel cation binding"/>
    <property type="evidence" value="ECO:0007669"/>
    <property type="project" value="UniProtKB-UniRule"/>
</dbReference>
<dbReference type="OrthoDB" id="9784450at2"/>
<dbReference type="EMBL" id="UZWD01000017">
    <property type="protein sequence ID" value="VDS03912.1"/>
    <property type="molecule type" value="Genomic_DNA"/>
</dbReference>
<evidence type="ECO:0000256" key="3">
    <source>
        <dbReference type="ARBA" id="ARBA00022519"/>
    </source>
</evidence>
<dbReference type="GO" id="GO:0015413">
    <property type="term" value="F:ABC-type nickel transporter activity"/>
    <property type="evidence" value="ECO:0007669"/>
    <property type="project" value="UniProtKB-UniRule"/>
</dbReference>
<keyword evidence="1 11" id="KW-0813">Transport</keyword>
<keyword evidence="6 11" id="KW-0067">ATP-binding</keyword>
<keyword evidence="5 11" id="KW-0547">Nucleotide-binding</keyword>
<dbReference type="Proteomes" id="UP000268844">
    <property type="component" value="Unassembled WGS sequence"/>
</dbReference>
<evidence type="ECO:0000256" key="5">
    <source>
        <dbReference type="ARBA" id="ARBA00022741"/>
    </source>
</evidence>
<keyword evidence="2 11" id="KW-1003">Cell membrane</keyword>
<dbReference type="InterPro" id="IPR003593">
    <property type="entry name" value="AAA+_ATPase"/>
</dbReference>
<dbReference type="SUPFAM" id="SSF52540">
    <property type="entry name" value="P-loop containing nucleoside triphosphate hydrolases"/>
    <property type="match status" value="1"/>
</dbReference>
<dbReference type="AlphaFoldDB" id="A0A3S4CCB2"/>
<keyword evidence="14" id="KW-1185">Reference proteome</keyword>
<dbReference type="PANTHER" id="PTHR43776:SF7">
    <property type="entry name" value="D,D-DIPEPTIDE TRANSPORT ATP-BINDING PROTEIN DDPF-RELATED"/>
    <property type="match status" value="1"/>
</dbReference>
<dbReference type="InterPro" id="IPR027417">
    <property type="entry name" value="P-loop_NTPase"/>
</dbReference>
<dbReference type="GO" id="GO:0005524">
    <property type="term" value="F:ATP binding"/>
    <property type="evidence" value="ECO:0007669"/>
    <property type="project" value="UniProtKB-UniRule"/>
</dbReference>
<dbReference type="GO" id="GO:0005886">
    <property type="term" value="C:plasma membrane"/>
    <property type="evidence" value="ECO:0007669"/>
    <property type="project" value="UniProtKB-SubCell"/>
</dbReference>
<evidence type="ECO:0000256" key="7">
    <source>
        <dbReference type="ARBA" id="ARBA00022967"/>
    </source>
</evidence>
<name>A0A3S4CCB2_9HYPH</name>
<dbReference type="PROSITE" id="PS00211">
    <property type="entry name" value="ABC_TRANSPORTER_1"/>
    <property type="match status" value="1"/>
</dbReference>
<keyword evidence="8 11" id="KW-0406">Ion transport</keyword>
<dbReference type="InterPro" id="IPR050319">
    <property type="entry name" value="ABC_transp_ATP-bind"/>
</dbReference>
<dbReference type="InterPro" id="IPR014137">
    <property type="entry name" value="Nickel_NikE"/>
</dbReference>
<evidence type="ECO:0000256" key="9">
    <source>
        <dbReference type="ARBA" id="ARBA00023112"/>
    </source>
</evidence>
<evidence type="ECO:0000313" key="14">
    <source>
        <dbReference type="Proteomes" id="UP000268844"/>
    </source>
</evidence>
<comment type="similarity">
    <text evidence="11">Belongs to the ABC transporter superfamily. Nickel importer (TC 3.A.1.5.3) family.</text>
</comment>